<feature type="transmembrane region" description="Helical" evidence="10">
    <location>
        <begin position="56"/>
        <end position="76"/>
    </location>
</feature>
<dbReference type="InterPro" id="IPR038770">
    <property type="entry name" value="Na+/solute_symporter_sf"/>
</dbReference>
<feature type="domain" description="RCK N-terminal" evidence="12">
    <location>
        <begin position="401"/>
        <end position="492"/>
    </location>
</feature>
<dbReference type="Pfam" id="PF00999">
    <property type="entry name" value="Na_H_Exchanger"/>
    <property type="match status" value="1"/>
</dbReference>
<dbReference type="AlphaFoldDB" id="A0A4R1K1U3"/>
<dbReference type="GO" id="GO:0006813">
    <property type="term" value="P:potassium ion transport"/>
    <property type="evidence" value="ECO:0007669"/>
    <property type="project" value="InterPro"/>
</dbReference>
<feature type="transmembrane region" description="Helical" evidence="10">
    <location>
        <begin position="117"/>
        <end position="137"/>
    </location>
</feature>
<evidence type="ECO:0000313" key="13">
    <source>
        <dbReference type="EMBL" id="TCK57942.1"/>
    </source>
</evidence>
<sequence>MTELAPAISLIAAISLAAQWIAWRLKLPAILFLLAAGLLLGPITGVLHPDQLLGKLLFPIVSIAVAIILFEGALTLRFHEIKGLVKVVWNLVSIGLICTFIILAFACHLLLGISVEVSMLFGAIMVVTGPTVVTPMLRTIRPRAELDKILRWEGIIVDPLGAIFAVLMFEFVIIQASQEAAVHSLAIISKTIGLGGTLGLGAGYAIAETLKRGWLPMYLRKVGVLAIVLLAYSLSEHLQHESGLLTVTVMGMVLANRSDIDIGDIMEFKEDLSVILISALFILLAARINLNNLVALGWPLLALLAVVQFVARPICVLISASTPKLNWKDRAFLSWIAPRGIVAAAVSSLFALRLEQAGIPDASKLVSLSFAVIIATVVLQSLTAGPIARMLGVVQQAPRGILIFGANTLARSIAKALQKANFEVLLADPVWENYRLARMDGLNAYYGNPQSEQAEATLDFSGIHQVLALSPNRHQNAIAITHFAYLYNSEQVYSIRSTQGKGFANQESATFRARQILFWEDCTFTKLNSLLKQGWQVKLTKLNETFTWKDYSNRQKEALPLFIVDQKDQLNPVVNQSQVPQPGETLIALSPPNESKVTAHSTAN</sequence>
<feature type="region of interest" description="Disordered" evidence="9">
    <location>
        <begin position="583"/>
        <end position="604"/>
    </location>
</feature>
<dbReference type="InterPro" id="IPR036291">
    <property type="entry name" value="NAD(P)-bd_dom_sf"/>
</dbReference>
<evidence type="ECO:0000259" key="12">
    <source>
        <dbReference type="Pfam" id="PF02254"/>
    </source>
</evidence>
<feature type="transmembrane region" description="Helical" evidence="10">
    <location>
        <begin position="180"/>
        <end position="206"/>
    </location>
</feature>
<evidence type="ECO:0000256" key="3">
    <source>
        <dbReference type="ARBA" id="ARBA00022449"/>
    </source>
</evidence>
<feature type="transmembrane region" description="Helical" evidence="10">
    <location>
        <begin position="272"/>
        <end position="290"/>
    </location>
</feature>
<evidence type="ECO:0000313" key="14">
    <source>
        <dbReference type="Proteomes" id="UP000295565"/>
    </source>
</evidence>
<feature type="compositionally biased region" description="Polar residues" evidence="9">
    <location>
        <begin position="592"/>
        <end position="604"/>
    </location>
</feature>
<evidence type="ECO:0000256" key="1">
    <source>
        <dbReference type="ARBA" id="ARBA00004651"/>
    </source>
</evidence>
<comment type="subcellular location">
    <subcellularLocation>
        <location evidence="1">Cell membrane</location>
        <topology evidence="1">Multi-pass membrane protein</topology>
    </subcellularLocation>
</comment>
<evidence type="ECO:0000256" key="10">
    <source>
        <dbReference type="SAM" id="Phobius"/>
    </source>
</evidence>
<evidence type="ECO:0000256" key="8">
    <source>
        <dbReference type="ARBA" id="ARBA00023136"/>
    </source>
</evidence>
<proteinExistence type="predicted"/>
<keyword evidence="3" id="KW-0050">Antiport</keyword>
<feature type="transmembrane region" description="Helical" evidence="10">
    <location>
        <begin position="332"/>
        <end position="353"/>
    </location>
</feature>
<name>A0A4R1K1U3_9GAMM</name>
<accession>A0A4R1K1U3</accession>
<dbReference type="GO" id="GO:0015297">
    <property type="term" value="F:antiporter activity"/>
    <property type="evidence" value="ECO:0007669"/>
    <property type="project" value="UniProtKB-KW"/>
</dbReference>
<dbReference type="InterPro" id="IPR003148">
    <property type="entry name" value="RCK_N"/>
</dbReference>
<feature type="transmembrane region" description="Helical" evidence="10">
    <location>
        <begin position="296"/>
        <end position="320"/>
    </location>
</feature>
<dbReference type="GO" id="GO:0005886">
    <property type="term" value="C:plasma membrane"/>
    <property type="evidence" value="ECO:0007669"/>
    <property type="project" value="UniProtKB-SubCell"/>
</dbReference>
<feature type="transmembrane region" description="Helical" evidence="10">
    <location>
        <begin position="149"/>
        <end position="174"/>
    </location>
</feature>
<evidence type="ECO:0000256" key="9">
    <source>
        <dbReference type="SAM" id="MobiDB-lite"/>
    </source>
</evidence>
<evidence type="ECO:0000256" key="2">
    <source>
        <dbReference type="ARBA" id="ARBA00022448"/>
    </source>
</evidence>
<comment type="caution">
    <text evidence="13">The sequence shown here is derived from an EMBL/GenBank/DDBJ whole genome shotgun (WGS) entry which is preliminary data.</text>
</comment>
<keyword evidence="4" id="KW-1003">Cell membrane</keyword>
<keyword evidence="2" id="KW-0813">Transport</keyword>
<feature type="transmembrane region" description="Helical" evidence="10">
    <location>
        <begin position="6"/>
        <end position="23"/>
    </location>
</feature>
<dbReference type="SUPFAM" id="SSF51735">
    <property type="entry name" value="NAD(P)-binding Rossmann-fold domains"/>
    <property type="match status" value="1"/>
</dbReference>
<organism evidence="13 14">
    <name type="scientific">Celerinatantimonas diazotrophica</name>
    <dbReference type="NCBI Taxonomy" id="412034"/>
    <lineage>
        <taxon>Bacteria</taxon>
        <taxon>Pseudomonadati</taxon>
        <taxon>Pseudomonadota</taxon>
        <taxon>Gammaproteobacteria</taxon>
        <taxon>Celerinatantimonadaceae</taxon>
        <taxon>Celerinatantimonas</taxon>
    </lineage>
</organism>
<feature type="transmembrane region" description="Helical" evidence="10">
    <location>
        <begin position="30"/>
        <end position="50"/>
    </location>
</feature>
<evidence type="ECO:0000256" key="4">
    <source>
        <dbReference type="ARBA" id="ARBA00022475"/>
    </source>
</evidence>
<dbReference type="PANTHER" id="PTHR32507:SF0">
    <property type="entry name" value="NA(+)_H(+) ANTIPORTER 2-RELATED"/>
    <property type="match status" value="1"/>
</dbReference>
<feature type="domain" description="Cation/H+ exchanger transmembrane" evidence="11">
    <location>
        <begin position="15"/>
        <end position="388"/>
    </location>
</feature>
<dbReference type="Gene3D" id="1.20.1530.20">
    <property type="match status" value="1"/>
</dbReference>
<feature type="transmembrane region" description="Helical" evidence="10">
    <location>
        <begin position="88"/>
        <end position="111"/>
    </location>
</feature>
<keyword evidence="5 10" id="KW-0812">Transmembrane</keyword>
<reference evidence="13 14" key="1">
    <citation type="submission" date="2019-03" db="EMBL/GenBank/DDBJ databases">
        <title>Genomic Encyclopedia of Type Strains, Phase IV (KMG-IV): sequencing the most valuable type-strain genomes for metagenomic binning, comparative biology and taxonomic classification.</title>
        <authorList>
            <person name="Goeker M."/>
        </authorList>
    </citation>
    <scope>NUCLEOTIDE SEQUENCE [LARGE SCALE GENOMIC DNA]</scope>
    <source>
        <strain evidence="13 14">DSM 18577</strain>
    </source>
</reference>
<keyword evidence="7" id="KW-0406">Ion transport</keyword>
<dbReference type="InterPro" id="IPR006153">
    <property type="entry name" value="Cation/H_exchanger_TM"/>
</dbReference>
<gene>
    <name evidence="13" type="ORF">EV690_1646</name>
</gene>
<evidence type="ECO:0000256" key="7">
    <source>
        <dbReference type="ARBA" id="ARBA00023065"/>
    </source>
</evidence>
<keyword evidence="6 10" id="KW-1133">Transmembrane helix</keyword>
<dbReference type="Gene3D" id="3.40.50.720">
    <property type="entry name" value="NAD(P)-binding Rossmann-like Domain"/>
    <property type="match status" value="1"/>
</dbReference>
<evidence type="ECO:0000256" key="6">
    <source>
        <dbReference type="ARBA" id="ARBA00022989"/>
    </source>
</evidence>
<keyword evidence="8 10" id="KW-0472">Membrane</keyword>
<feature type="transmembrane region" description="Helical" evidence="10">
    <location>
        <begin position="365"/>
        <end position="382"/>
    </location>
</feature>
<keyword evidence="14" id="KW-1185">Reference proteome</keyword>
<dbReference type="Proteomes" id="UP000295565">
    <property type="component" value="Unassembled WGS sequence"/>
</dbReference>
<dbReference type="GO" id="GO:1902600">
    <property type="term" value="P:proton transmembrane transport"/>
    <property type="evidence" value="ECO:0007669"/>
    <property type="project" value="InterPro"/>
</dbReference>
<dbReference type="Pfam" id="PF02254">
    <property type="entry name" value="TrkA_N"/>
    <property type="match status" value="1"/>
</dbReference>
<protein>
    <submittedName>
        <fullName evidence="13">Sodium/proton antiporter (CPA1 family)</fullName>
    </submittedName>
</protein>
<evidence type="ECO:0000259" key="11">
    <source>
        <dbReference type="Pfam" id="PF00999"/>
    </source>
</evidence>
<dbReference type="PANTHER" id="PTHR32507">
    <property type="entry name" value="NA(+)/H(+) ANTIPORTER 1"/>
    <property type="match status" value="1"/>
</dbReference>
<dbReference type="EMBL" id="SMGD01000012">
    <property type="protein sequence ID" value="TCK57942.1"/>
    <property type="molecule type" value="Genomic_DNA"/>
</dbReference>
<feature type="transmembrane region" description="Helical" evidence="10">
    <location>
        <begin position="218"/>
        <end position="235"/>
    </location>
</feature>
<evidence type="ECO:0000256" key="5">
    <source>
        <dbReference type="ARBA" id="ARBA00022692"/>
    </source>
</evidence>
<dbReference type="RefSeq" id="WP_131912471.1">
    <property type="nucleotide sequence ID" value="NZ_OU594967.1"/>
</dbReference>
<dbReference type="OrthoDB" id="570124at2"/>